<dbReference type="InterPro" id="IPR015915">
    <property type="entry name" value="Kelch-typ_b-propeller"/>
</dbReference>
<keyword evidence="3" id="KW-1185">Reference proteome</keyword>
<comment type="caution">
    <text evidence="2">The sequence shown here is derived from an EMBL/GenBank/DDBJ whole genome shotgun (WGS) entry which is preliminary data.</text>
</comment>
<feature type="region of interest" description="Disordered" evidence="1">
    <location>
        <begin position="1"/>
        <end position="22"/>
    </location>
</feature>
<dbReference type="Gene3D" id="2.120.10.80">
    <property type="entry name" value="Kelch-type beta propeller"/>
    <property type="match status" value="1"/>
</dbReference>
<dbReference type="AlphaFoldDB" id="X6MPE4"/>
<reference evidence="2 3" key="1">
    <citation type="journal article" date="2013" name="Curr. Biol.">
        <title>The Genome of the Foraminiferan Reticulomyxa filosa.</title>
        <authorList>
            <person name="Glockner G."/>
            <person name="Hulsmann N."/>
            <person name="Schleicher M."/>
            <person name="Noegel A.A."/>
            <person name="Eichinger L."/>
            <person name="Gallinger C."/>
            <person name="Pawlowski J."/>
            <person name="Sierra R."/>
            <person name="Euteneuer U."/>
            <person name="Pillet L."/>
            <person name="Moustafa A."/>
            <person name="Platzer M."/>
            <person name="Groth M."/>
            <person name="Szafranski K."/>
            <person name="Schliwa M."/>
        </authorList>
    </citation>
    <scope>NUCLEOTIDE SEQUENCE [LARGE SCALE GENOMIC DNA]</scope>
</reference>
<accession>X6MPE4</accession>
<dbReference type="InterPro" id="IPR011043">
    <property type="entry name" value="Gal_Oxase/kelch_b-propeller"/>
</dbReference>
<dbReference type="EMBL" id="ASPP01019029">
    <property type="protein sequence ID" value="ETO15541.1"/>
    <property type="molecule type" value="Genomic_DNA"/>
</dbReference>
<gene>
    <name evidence="2" type="ORF">RFI_21822</name>
</gene>
<sequence>MKNSTTATVPIPTPTPTPTTSTTMATTDQIFQTLKELTIPFIKSQCVLHKHEILICGGYDQNSCYSYHKIKNEYKFICDFPNDVILWGHCVVKLVYNNKDSNQVNLLCFGGHFKHTLIMKYVRVCDNLSKENNQNKWTPFTDNNNIIKIEKDSNNYYVVLAVLGGINNNLLFITYYPHCIIVFDLNTYQFIKDDNLPIKRQ</sequence>
<feature type="compositionally biased region" description="Low complexity" evidence="1">
    <location>
        <begin position="1"/>
        <end position="10"/>
    </location>
</feature>
<evidence type="ECO:0000313" key="3">
    <source>
        <dbReference type="Proteomes" id="UP000023152"/>
    </source>
</evidence>
<dbReference type="SUPFAM" id="SSF50965">
    <property type="entry name" value="Galactose oxidase, central domain"/>
    <property type="match status" value="1"/>
</dbReference>
<organism evidence="2 3">
    <name type="scientific">Reticulomyxa filosa</name>
    <dbReference type="NCBI Taxonomy" id="46433"/>
    <lineage>
        <taxon>Eukaryota</taxon>
        <taxon>Sar</taxon>
        <taxon>Rhizaria</taxon>
        <taxon>Retaria</taxon>
        <taxon>Foraminifera</taxon>
        <taxon>Monothalamids</taxon>
        <taxon>Reticulomyxidae</taxon>
        <taxon>Reticulomyxa</taxon>
    </lineage>
</organism>
<dbReference type="Proteomes" id="UP000023152">
    <property type="component" value="Unassembled WGS sequence"/>
</dbReference>
<name>X6MPE4_RETFI</name>
<proteinExistence type="predicted"/>
<protein>
    <submittedName>
        <fullName evidence="2">Uncharacterized protein</fullName>
    </submittedName>
</protein>
<evidence type="ECO:0000313" key="2">
    <source>
        <dbReference type="EMBL" id="ETO15541.1"/>
    </source>
</evidence>
<evidence type="ECO:0000256" key="1">
    <source>
        <dbReference type="SAM" id="MobiDB-lite"/>
    </source>
</evidence>